<dbReference type="PROSITE" id="PS50975">
    <property type="entry name" value="ATP_GRASP"/>
    <property type="match status" value="1"/>
</dbReference>
<name>A0ABV9UDW4_9ACTN</name>
<feature type="domain" description="ATP-grasp" evidence="2">
    <location>
        <begin position="120"/>
        <end position="294"/>
    </location>
</feature>
<keyword evidence="1" id="KW-0547">Nucleotide-binding</keyword>
<dbReference type="Gene3D" id="3.30.470.20">
    <property type="entry name" value="ATP-grasp fold, B domain"/>
    <property type="match status" value="1"/>
</dbReference>
<dbReference type="InterPro" id="IPR011761">
    <property type="entry name" value="ATP-grasp"/>
</dbReference>
<reference evidence="4" key="1">
    <citation type="journal article" date="2019" name="Int. J. Syst. Evol. Microbiol.">
        <title>The Global Catalogue of Microorganisms (GCM) 10K type strain sequencing project: providing services to taxonomists for standard genome sequencing and annotation.</title>
        <authorList>
            <consortium name="The Broad Institute Genomics Platform"/>
            <consortium name="The Broad Institute Genome Sequencing Center for Infectious Disease"/>
            <person name="Wu L."/>
            <person name="Ma J."/>
        </authorList>
    </citation>
    <scope>NUCLEOTIDE SEQUENCE [LARGE SCALE GENOMIC DNA]</scope>
    <source>
        <strain evidence="4">KLKA75</strain>
    </source>
</reference>
<keyword evidence="1" id="KW-0067">ATP-binding</keyword>
<evidence type="ECO:0000313" key="4">
    <source>
        <dbReference type="Proteomes" id="UP001595872"/>
    </source>
</evidence>
<dbReference type="SUPFAM" id="SSF56059">
    <property type="entry name" value="Glutathione synthetase ATP-binding domain-like"/>
    <property type="match status" value="1"/>
</dbReference>
<evidence type="ECO:0000259" key="2">
    <source>
        <dbReference type="PROSITE" id="PS50975"/>
    </source>
</evidence>
<dbReference type="RefSeq" id="WP_378265672.1">
    <property type="nucleotide sequence ID" value="NZ_JBHSIT010000026.1"/>
</dbReference>
<keyword evidence="4" id="KW-1185">Reference proteome</keyword>
<dbReference type="EMBL" id="JBHSIT010000026">
    <property type="protein sequence ID" value="MFC4914098.1"/>
    <property type="molecule type" value="Genomic_DNA"/>
</dbReference>
<evidence type="ECO:0000256" key="1">
    <source>
        <dbReference type="PROSITE-ProRule" id="PRU00409"/>
    </source>
</evidence>
<protein>
    <submittedName>
        <fullName evidence="3">RimK family alpha-L-glutamate ligase</fullName>
    </submittedName>
</protein>
<organism evidence="3 4">
    <name type="scientific">Actinomadura gamaensis</name>
    <dbReference type="NCBI Taxonomy" id="1763541"/>
    <lineage>
        <taxon>Bacteria</taxon>
        <taxon>Bacillati</taxon>
        <taxon>Actinomycetota</taxon>
        <taxon>Actinomycetes</taxon>
        <taxon>Streptosporangiales</taxon>
        <taxon>Thermomonosporaceae</taxon>
        <taxon>Actinomadura</taxon>
    </lineage>
</organism>
<evidence type="ECO:0000313" key="3">
    <source>
        <dbReference type="EMBL" id="MFC4914098.1"/>
    </source>
</evidence>
<proteinExistence type="predicted"/>
<dbReference type="PANTHER" id="PTHR21621">
    <property type="entry name" value="RIBOSOMAL PROTEIN S6 MODIFICATION PROTEIN"/>
    <property type="match status" value="1"/>
</dbReference>
<gene>
    <name evidence="3" type="ORF">ACFPCY_42920</name>
</gene>
<dbReference type="GO" id="GO:0016874">
    <property type="term" value="F:ligase activity"/>
    <property type="evidence" value="ECO:0007669"/>
    <property type="project" value="UniProtKB-KW"/>
</dbReference>
<dbReference type="PANTHER" id="PTHR21621:SF0">
    <property type="entry name" value="BETA-CITRYLGLUTAMATE SYNTHASE B-RELATED"/>
    <property type="match status" value="1"/>
</dbReference>
<comment type="caution">
    <text evidence="3">The sequence shown here is derived from an EMBL/GenBank/DDBJ whole genome shotgun (WGS) entry which is preliminary data.</text>
</comment>
<accession>A0ABV9UDW4</accession>
<dbReference type="Proteomes" id="UP001595872">
    <property type="component" value="Unassembled WGS sequence"/>
</dbReference>
<sequence>MILLWGHPGDEPFARVLRTLLGRGAGPAVLDQRDLITVTGAEVRTSGGLRADLTAVSAAYLRPYDAARMPAVTRSPARTVRARAAFRAEASLLAWADHAGALVLNRPTPSAGNGAKAQQGRLIAAAGFAVPPGLVTDDAEALAAFADRHGEIVAKAGSGVRARVTRADAHDPGRLARLAACPTFFQAYVPGDDVRVHVVGDRASAVRIASDAVDYRVPEAATSQHRTDLPGDLADRCIGLAARLGLRLAGVDLRLAPDGTWYCFEVNPSPAFTYYADADTVADAIADLLLSRTP</sequence>
<keyword evidence="3" id="KW-0436">Ligase</keyword>